<feature type="transmembrane region" description="Helical" evidence="7">
    <location>
        <begin position="436"/>
        <end position="457"/>
    </location>
</feature>
<evidence type="ECO:0000256" key="7">
    <source>
        <dbReference type="SAM" id="Phobius"/>
    </source>
</evidence>
<dbReference type="PANTHER" id="PTHR30489">
    <property type="entry name" value="LIPOPROTEIN-RELEASING SYSTEM TRANSMEMBRANE PROTEIN LOLE"/>
    <property type="match status" value="1"/>
</dbReference>
<evidence type="ECO:0000256" key="6">
    <source>
        <dbReference type="ARBA" id="ARBA00023136"/>
    </source>
</evidence>
<feature type="transmembrane region" description="Helical" evidence="7">
    <location>
        <begin position="20"/>
        <end position="42"/>
    </location>
</feature>
<comment type="caution">
    <text evidence="10">The sequence shown here is derived from an EMBL/GenBank/DDBJ whole genome shotgun (WGS) entry which is preliminary data.</text>
</comment>
<dbReference type="InterPro" id="IPR003838">
    <property type="entry name" value="ABC3_permease_C"/>
</dbReference>
<evidence type="ECO:0000313" key="11">
    <source>
        <dbReference type="Proteomes" id="UP001221217"/>
    </source>
</evidence>
<dbReference type="GO" id="GO:0044874">
    <property type="term" value="P:lipoprotein localization to outer membrane"/>
    <property type="evidence" value="ECO:0007669"/>
    <property type="project" value="TreeGrafter"/>
</dbReference>
<reference evidence="10 11" key="1">
    <citation type="submission" date="2022-12" db="EMBL/GenBank/DDBJ databases">
        <title>Metagenome assembled genome from gulf of manar.</title>
        <authorList>
            <person name="Kohli P."/>
            <person name="Pk S."/>
            <person name="Venkata Ramana C."/>
            <person name="Sasikala C."/>
        </authorList>
    </citation>
    <scope>NUCLEOTIDE SEQUENCE [LARGE SCALE GENOMIC DNA]</scope>
    <source>
        <strain evidence="10">JB008</strain>
    </source>
</reference>
<keyword evidence="6 7" id="KW-0472">Membrane</keyword>
<evidence type="ECO:0000313" key="10">
    <source>
        <dbReference type="EMBL" id="MDC7228427.1"/>
    </source>
</evidence>
<accession>A0AAJ1IFL2</accession>
<gene>
    <name evidence="10" type="ORF">PQJ61_16820</name>
</gene>
<evidence type="ECO:0000259" key="9">
    <source>
        <dbReference type="Pfam" id="PF12704"/>
    </source>
</evidence>
<name>A0AAJ1IFL2_9SPIO</name>
<feature type="domain" description="MacB-like periplasmic core" evidence="9">
    <location>
        <begin position="18"/>
        <end position="237"/>
    </location>
</feature>
<dbReference type="Proteomes" id="UP001221217">
    <property type="component" value="Unassembled WGS sequence"/>
</dbReference>
<protein>
    <submittedName>
        <fullName evidence="10">ABC transporter permease</fullName>
    </submittedName>
</protein>
<keyword evidence="4 7" id="KW-0812">Transmembrane</keyword>
<dbReference type="Pfam" id="PF12704">
    <property type="entry name" value="MacB_PCD"/>
    <property type="match status" value="1"/>
</dbReference>
<comment type="subcellular location">
    <subcellularLocation>
        <location evidence="1">Cell membrane</location>
        <topology evidence="1">Multi-pass membrane protein</topology>
    </subcellularLocation>
</comment>
<evidence type="ECO:0000256" key="2">
    <source>
        <dbReference type="ARBA" id="ARBA00005236"/>
    </source>
</evidence>
<proteinExistence type="inferred from homology"/>
<evidence type="ECO:0000256" key="5">
    <source>
        <dbReference type="ARBA" id="ARBA00022989"/>
    </source>
</evidence>
<dbReference type="InterPro" id="IPR051447">
    <property type="entry name" value="Lipoprotein-release_system"/>
</dbReference>
<dbReference type="PANTHER" id="PTHR30489:SF0">
    <property type="entry name" value="LIPOPROTEIN-RELEASING SYSTEM TRANSMEMBRANE PROTEIN LOLE"/>
    <property type="match status" value="1"/>
</dbReference>
<dbReference type="GO" id="GO:0098797">
    <property type="term" value="C:plasma membrane protein complex"/>
    <property type="evidence" value="ECO:0007669"/>
    <property type="project" value="TreeGrafter"/>
</dbReference>
<keyword evidence="5 7" id="KW-1133">Transmembrane helix</keyword>
<feature type="domain" description="ABC3 transporter permease C-terminal" evidence="8">
    <location>
        <begin position="343"/>
        <end position="467"/>
    </location>
</feature>
<organism evidence="10 11">
    <name type="scientific">Candidatus Thalassospirochaeta sargassi</name>
    <dbReference type="NCBI Taxonomy" id="3119039"/>
    <lineage>
        <taxon>Bacteria</taxon>
        <taxon>Pseudomonadati</taxon>
        <taxon>Spirochaetota</taxon>
        <taxon>Spirochaetia</taxon>
        <taxon>Spirochaetales</taxon>
        <taxon>Spirochaetaceae</taxon>
        <taxon>Candidatus Thalassospirochaeta</taxon>
    </lineage>
</organism>
<comment type="similarity">
    <text evidence="2">Belongs to the ABC-4 integral membrane protein family. LolC/E subfamily.</text>
</comment>
<dbReference type="AlphaFoldDB" id="A0AAJ1IFL2"/>
<sequence>MEIFKIAFRNTSRQARRTGLLAGAIAFGTMIIILLGGFTSGLTENVKENTAQSMAGHIYITASEVTSGGLEVARVTDDSVIIDAIDDSGIEYISVSHRTNFTGSISLGSRKTDQEIAGIKVDEEQLLLDSLVIQSGSLEAFVNDKHGIILSEQVAHKIRAAAGDGILIRLTTQTGQNNLGEFTIAAILPDEGAFGSARAYTHLEYTNELVNMPPDASETINITLTDMDDTATASAMLIAEIEKTVEIMDSAEQVEALMNDDGATGAMIDAMSESVGIDTEETETNTRMMPGMSGGGIGGMFGGSIVRSELPPGTVTLRLNTIDDYTGSISQLVSTLNYISYGVFAILLLITMVGITNTYRMMMLERIKEIGTMRALGVHKNQIRNIFLYEAGITAFTGAAAGLVTSAVIMLITGLIPFESTGNMTMLLRSGHIGYTVNPVTVFSLFIVVVLFSMIAASNPAGKAAKIAPAQALRTTN</sequence>
<feature type="transmembrane region" description="Helical" evidence="7">
    <location>
        <begin position="338"/>
        <end position="359"/>
    </location>
</feature>
<evidence type="ECO:0000256" key="4">
    <source>
        <dbReference type="ARBA" id="ARBA00022692"/>
    </source>
</evidence>
<dbReference type="InterPro" id="IPR025857">
    <property type="entry name" value="MacB_PCD"/>
</dbReference>
<dbReference type="EMBL" id="JAQQAL010000046">
    <property type="protein sequence ID" value="MDC7228427.1"/>
    <property type="molecule type" value="Genomic_DNA"/>
</dbReference>
<evidence type="ECO:0000256" key="3">
    <source>
        <dbReference type="ARBA" id="ARBA00022475"/>
    </source>
</evidence>
<evidence type="ECO:0000256" key="1">
    <source>
        <dbReference type="ARBA" id="ARBA00004651"/>
    </source>
</evidence>
<keyword evidence="3" id="KW-1003">Cell membrane</keyword>
<evidence type="ECO:0000259" key="8">
    <source>
        <dbReference type="Pfam" id="PF02687"/>
    </source>
</evidence>
<feature type="transmembrane region" description="Helical" evidence="7">
    <location>
        <begin position="387"/>
        <end position="416"/>
    </location>
</feature>
<dbReference type="Pfam" id="PF02687">
    <property type="entry name" value="FtsX"/>
    <property type="match status" value="1"/>
</dbReference>